<proteinExistence type="predicted"/>
<protein>
    <submittedName>
        <fullName evidence="1">Uncharacterized protein</fullName>
    </submittedName>
</protein>
<keyword evidence="2" id="KW-1185">Reference proteome</keyword>
<dbReference type="RefSeq" id="WP_244823630.1">
    <property type="nucleotide sequence ID" value="NZ_CP112998.1"/>
</dbReference>
<gene>
    <name evidence="1" type="ORF">ON006_02990</name>
</gene>
<dbReference type="Proteomes" id="UP001164653">
    <property type="component" value="Chromosome"/>
</dbReference>
<organism evidence="1 2">
    <name type="scientific">Dyadobacter pollutisoli</name>
    <dbReference type="NCBI Taxonomy" id="2910158"/>
    <lineage>
        <taxon>Bacteria</taxon>
        <taxon>Pseudomonadati</taxon>
        <taxon>Bacteroidota</taxon>
        <taxon>Cytophagia</taxon>
        <taxon>Cytophagales</taxon>
        <taxon>Spirosomataceae</taxon>
        <taxon>Dyadobacter</taxon>
    </lineage>
</organism>
<accession>A0A9E8NAC1</accession>
<dbReference type="KEGG" id="dpf:ON006_02990"/>
<sequence>MKRLLPIALLALLLCHTFGLSFAILFFEKNYQVASVSEEQNQTRMLKMHLPSLPYSDHIQINDDIKGLVRRDGNFYNPTHVELENDTLYITLKSNQAARDHFFELANAMQVLTDPQTDLPGQPYGKMIKLLGSALKNYLPNAQDLTICPNQFSPEKQLILPSTFERSYASFESLLSTPPPELS</sequence>
<evidence type="ECO:0000313" key="2">
    <source>
        <dbReference type="Proteomes" id="UP001164653"/>
    </source>
</evidence>
<dbReference type="AlphaFoldDB" id="A0A9E8NAC1"/>
<dbReference type="EMBL" id="CP112998">
    <property type="protein sequence ID" value="WAC12934.1"/>
    <property type="molecule type" value="Genomic_DNA"/>
</dbReference>
<name>A0A9E8NAC1_9BACT</name>
<reference evidence="1" key="1">
    <citation type="submission" date="2022-11" db="EMBL/GenBank/DDBJ databases">
        <title>Dyadobacter pollutisoli sp. nov., isolated from plastic dumped soil.</title>
        <authorList>
            <person name="Kim J.M."/>
            <person name="Kim K.R."/>
            <person name="Lee J.K."/>
            <person name="Hao L."/>
            <person name="Jeon C.O."/>
        </authorList>
    </citation>
    <scope>NUCLEOTIDE SEQUENCE</scope>
    <source>
        <strain evidence="1">U1</strain>
    </source>
</reference>
<evidence type="ECO:0000313" key="1">
    <source>
        <dbReference type="EMBL" id="WAC12934.1"/>
    </source>
</evidence>